<accession>A0ABS8ICK5</accession>
<sequence>MPVKLDSVQSFKLRSLGLIEFKGNEVQCLCNLYRLYFREHLSE</sequence>
<dbReference type="Pfam" id="PF14516">
    <property type="entry name" value="AAA_35"/>
    <property type="match status" value="1"/>
</dbReference>
<evidence type="ECO:0000313" key="2">
    <source>
        <dbReference type="Proteomes" id="UP001199525"/>
    </source>
</evidence>
<name>A0ABS8ICK5_9NOSO</name>
<dbReference type="EMBL" id="JAIVFQ010000040">
    <property type="protein sequence ID" value="MCC5601958.1"/>
    <property type="molecule type" value="Genomic_DNA"/>
</dbReference>
<organism evidence="1 2">
    <name type="scientific">Nostoc favosum CHAB5714</name>
    <dbReference type="NCBI Taxonomy" id="2780399"/>
    <lineage>
        <taxon>Bacteria</taxon>
        <taxon>Bacillati</taxon>
        <taxon>Cyanobacteriota</taxon>
        <taxon>Cyanophyceae</taxon>
        <taxon>Nostocales</taxon>
        <taxon>Nostocaceae</taxon>
        <taxon>Nostoc</taxon>
        <taxon>Nostoc favosum</taxon>
    </lineage>
</organism>
<dbReference type="RefSeq" id="WP_309143400.1">
    <property type="nucleotide sequence ID" value="NZ_JAIVFQ010000040.1"/>
</dbReference>
<keyword evidence="2" id="KW-1185">Reference proteome</keyword>
<protein>
    <submittedName>
        <fullName evidence="1">AAA-like domain-containing protein</fullName>
    </submittedName>
</protein>
<gene>
    <name evidence="1" type="ORF">LC586_22825</name>
</gene>
<comment type="caution">
    <text evidence="1">The sequence shown here is derived from an EMBL/GenBank/DDBJ whole genome shotgun (WGS) entry which is preliminary data.</text>
</comment>
<proteinExistence type="predicted"/>
<evidence type="ECO:0000313" key="1">
    <source>
        <dbReference type="EMBL" id="MCC5601958.1"/>
    </source>
</evidence>
<reference evidence="1 2" key="1">
    <citation type="journal article" date="2021" name="Microorganisms">
        <title>Genome Evolution of Filamentous Cyanobacterium Nostoc Species: From Facultative Symbiosis to Free Living.</title>
        <authorList>
            <person name="Huo D."/>
            <person name="Li H."/>
            <person name="Cai F."/>
            <person name="Guo X."/>
            <person name="Qiao Z."/>
            <person name="Wang W."/>
            <person name="Yu G."/>
            <person name="Li R."/>
        </authorList>
    </citation>
    <scope>NUCLEOTIDE SEQUENCE [LARGE SCALE GENOMIC DNA]</scope>
    <source>
        <strain evidence="1 2">CHAB 5714</strain>
    </source>
</reference>
<dbReference type="Proteomes" id="UP001199525">
    <property type="component" value="Unassembled WGS sequence"/>
</dbReference>